<dbReference type="Gene3D" id="3.40.50.150">
    <property type="entry name" value="Vaccinia Virus protein VP39"/>
    <property type="match status" value="1"/>
</dbReference>
<name>A0A1R1EZS4_9BACL</name>
<keyword evidence="2" id="KW-0489">Methyltransferase</keyword>
<evidence type="ECO:0000313" key="2">
    <source>
        <dbReference type="EMBL" id="OMF57333.1"/>
    </source>
</evidence>
<keyword evidence="2" id="KW-0808">Transferase</keyword>
<dbReference type="STRING" id="297318.BK138_01565"/>
<dbReference type="PANTHER" id="PTHR43591">
    <property type="entry name" value="METHYLTRANSFERASE"/>
    <property type="match status" value="1"/>
</dbReference>
<organism evidence="2 3">
    <name type="scientific">Paenibacillus rhizosphaerae</name>
    <dbReference type="NCBI Taxonomy" id="297318"/>
    <lineage>
        <taxon>Bacteria</taxon>
        <taxon>Bacillati</taxon>
        <taxon>Bacillota</taxon>
        <taxon>Bacilli</taxon>
        <taxon>Bacillales</taxon>
        <taxon>Paenibacillaceae</taxon>
        <taxon>Paenibacillus</taxon>
    </lineage>
</organism>
<protein>
    <submittedName>
        <fullName evidence="2">SAM-dependent methyltransferase</fullName>
    </submittedName>
</protein>
<dbReference type="Proteomes" id="UP000187172">
    <property type="component" value="Unassembled WGS sequence"/>
</dbReference>
<comment type="caution">
    <text evidence="2">The sequence shown here is derived from an EMBL/GenBank/DDBJ whole genome shotgun (WGS) entry which is preliminary data.</text>
</comment>
<evidence type="ECO:0000259" key="1">
    <source>
        <dbReference type="Pfam" id="PF08241"/>
    </source>
</evidence>
<dbReference type="InterPro" id="IPR013216">
    <property type="entry name" value="Methyltransf_11"/>
</dbReference>
<dbReference type="CDD" id="cd02440">
    <property type="entry name" value="AdoMet_MTases"/>
    <property type="match status" value="1"/>
</dbReference>
<dbReference type="GO" id="GO:0000179">
    <property type="term" value="F:rRNA (adenine-N6,N6-)-dimethyltransferase activity"/>
    <property type="evidence" value="ECO:0007669"/>
    <property type="project" value="InterPro"/>
</dbReference>
<dbReference type="RefSeq" id="WP_076165005.1">
    <property type="nucleotide sequence ID" value="NZ_MRTP01000001.1"/>
</dbReference>
<dbReference type="PANTHER" id="PTHR43591:SF110">
    <property type="entry name" value="RHODANESE DOMAIN-CONTAINING PROTEIN"/>
    <property type="match status" value="1"/>
</dbReference>
<gene>
    <name evidence="2" type="ORF">BK138_01565</name>
</gene>
<sequence>MKDQRSTYNIQSAVLGFQEEIERLKVQATMGWQKELRALKWYGLHNGMSVLEVGSGPGYITEQLLNSLPDSHITSLEIDSTLLEQAKKLLSDVPPERIKFVESSVYHTDLPNDSFDFVVARLIFLHLNNPLEAAQEIYRVLKPGGKLVITDIDDGMFGTVNPEIPSLHNILKKISDYIAQKGGNRFIGRSLPRLLLKSGFIDIDIDSVIQHSDVHGIDGFKRQLDMNRFVHFYKNGVINSDEFEQMKLASEAINNNSPDAYVMMNFITACGTKQNY</sequence>
<dbReference type="SUPFAM" id="SSF53335">
    <property type="entry name" value="S-adenosyl-L-methionine-dependent methyltransferases"/>
    <property type="match status" value="1"/>
</dbReference>
<dbReference type="EMBL" id="MRTP01000001">
    <property type="protein sequence ID" value="OMF57333.1"/>
    <property type="molecule type" value="Genomic_DNA"/>
</dbReference>
<dbReference type="AlphaFoldDB" id="A0A1R1EZS4"/>
<proteinExistence type="predicted"/>
<feature type="domain" description="Methyltransferase type 11" evidence="1">
    <location>
        <begin position="51"/>
        <end position="149"/>
    </location>
</feature>
<keyword evidence="3" id="KW-1185">Reference proteome</keyword>
<dbReference type="InterPro" id="IPR029063">
    <property type="entry name" value="SAM-dependent_MTases_sf"/>
</dbReference>
<accession>A0A1R1EZS4</accession>
<dbReference type="PROSITE" id="PS01131">
    <property type="entry name" value="RRNA_A_DIMETH"/>
    <property type="match status" value="1"/>
</dbReference>
<dbReference type="Pfam" id="PF08241">
    <property type="entry name" value="Methyltransf_11"/>
    <property type="match status" value="1"/>
</dbReference>
<dbReference type="InterPro" id="IPR020596">
    <property type="entry name" value="rRNA_Ade_Mease_Trfase_CS"/>
</dbReference>
<evidence type="ECO:0000313" key="3">
    <source>
        <dbReference type="Proteomes" id="UP000187172"/>
    </source>
</evidence>
<reference evidence="2 3" key="1">
    <citation type="submission" date="2016-11" db="EMBL/GenBank/DDBJ databases">
        <title>Paenibacillus species isolates.</title>
        <authorList>
            <person name="Beno S.M."/>
        </authorList>
    </citation>
    <scope>NUCLEOTIDE SEQUENCE [LARGE SCALE GENOMIC DNA]</scope>
    <source>
        <strain evidence="2 3">FSL R5-0378</strain>
    </source>
</reference>